<proteinExistence type="inferred from homology"/>
<dbReference type="InterPro" id="IPR006059">
    <property type="entry name" value="SBP"/>
</dbReference>
<evidence type="ECO:0000256" key="2">
    <source>
        <dbReference type="ARBA" id="ARBA00008520"/>
    </source>
</evidence>
<dbReference type="KEGG" id="arep:ID810_04530"/>
<accession>A0A7T0PWB4</accession>
<sequence>MSLNRRHFLTGTAMIAVAATLAACGGGSSSGSGSGTGTDEMITADTEAELTLAYWDKNQTPTVEANIASFKEKYPNITVTTNLTVYNDYWTKLRTQAEGNTMPDVLWMNGPNIQLYASNGMLAPVDGEVPWDSYPASLVDLYTYDGTHYGIPKDYDTIGVFYNKKIFEAAGVELPTAGWTWEDFHAKAKAISDWGKDQGIWGCATTVNGDGQGTYYNTMLQAGGFIIKDGKSGFDDPKSIEGLTCWAEWIADGSVAPPTVVTDTKPLDMFNNGKSAMFWAGDWTCPEIVESFSGEVTDVDVIDMPSKAKQATVIHGLAWTTSSQSKNPAAAKALAIHMASQASQEVEGKNGTAIPAFTGTQQPWIDAYPDWSCQIFVDAAEKYSVAYPVSKNTSVWADKEADYLNPAFAGETDVTTAATELAAFMNEALAEEA</sequence>
<dbReference type="RefSeq" id="WP_166855452.1">
    <property type="nucleotide sequence ID" value="NZ_CP063989.1"/>
</dbReference>
<dbReference type="EMBL" id="CP063989">
    <property type="protein sequence ID" value="QPL06186.1"/>
    <property type="molecule type" value="Genomic_DNA"/>
</dbReference>
<evidence type="ECO:0000313" key="6">
    <source>
        <dbReference type="EMBL" id="QPL06186.1"/>
    </source>
</evidence>
<comment type="subcellular location">
    <subcellularLocation>
        <location evidence="1">Cell envelope</location>
    </subcellularLocation>
</comment>
<dbReference type="PROSITE" id="PS51257">
    <property type="entry name" value="PROKAR_LIPOPROTEIN"/>
    <property type="match status" value="1"/>
</dbReference>
<keyword evidence="3" id="KW-0813">Transport</keyword>
<evidence type="ECO:0000256" key="3">
    <source>
        <dbReference type="ARBA" id="ARBA00022448"/>
    </source>
</evidence>
<protein>
    <submittedName>
        <fullName evidence="6">Extracellular solute-binding protein</fullName>
    </submittedName>
</protein>
<dbReference type="PANTHER" id="PTHR43649:SF31">
    <property type="entry name" value="SN-GLYCEROL-3-PHOSPHATE-BINDING PERIPLASMIC PROTEIN UGPB"/>
    <property type="match status" value="1"/>
</dbReference>
<evidence type="ECO:0000313" key="7">
    <source>
        <dbReference type="Proteomes" id="UP000594637"/>
    </source>
</evidence>
<dbReference type="Proteomes" id="UP000594637">
    <property type="component" value="Chromosome"/>
</dbReference>
<dbReference type="InterPro" id="IPR050490">
    <property type="entry name" value="Bact_solute-bd_prot1"/>
</dbReference>
<reference evidence="6 7" key="1">
    <citation type="submission" date="2020-11" db="EMBL/GenBank/DDBJ databases">
        <title>Actinomyces sp. ZJ750.</title>
        <authorList>
            <person name="Zhou J."/>
        </authorList>
    </citation>
    <scope>NUCLEOTIDE SEQUENCE [LARGE SCALE GENOMIC DNA]</scope>
    <source>
        <strain evidence="6 7">ZJ750</strain>
    </source>
</reference>
<gene>
    <name evidence="6" type="ORF">ID810_04530</name>
</gene>
<dbReference type="Gene3D" id="3.40.190.10">
    <property type="entry name" value="Periplasmic binding protein-like II"/>
    <property type="match status" value="1"/>
</dbReference>
<organism evidence="6 7">
    <name type="scientific">Actinomyces respiraculi</name>
    <dbReference type="NCBI Taxonomy" id="2744574"/>
    <lineage>
        <taxon>Bacteria</taxon>
        <taxon>Bacillati</taxon>
        <taxon>Actinomycetota</taxon>
        <taxon>Actinomycetes</taxon>
        <taxon>Actinomycetales</taxon>
        <taxon>Actinomycetaceae</taxon>
        <taxon>Actinomyces</taxon>
    </lineage>
</organism>
<evidence type="ECO:0000256" key="5">
    <source>
        <dbReference type="SAM" id="SignalP"/>
    </source>
</evidence>
<dbReference type="CDD" id="cd13585">
    <property type="entry name" value="PBP2_TMBP_like"/>
    <property type="match status" value="1"/>
</dbReference>
<dbReference type="InterPro" id="IPR006311">
    <property type="entry name" value="TAT_signal"/>
</dbReference>
<evidence type="ECO:0000256" key="1">
    <source>
        <dbReference type="ARBA" id="ARBA00004196"/>
    </source>
</evidence>
<comment type="similarity">
    <text evidence="2">Belongs to the bacterial solute-binding protein 1 family.</text>
</comment>
<dbReference type="SUPFAM" id="SSF53850">
    <property type="entry name" value="Periplasmic binding protein-like II"/>
    <property type="match status" value="1"/>
</dbReference>
<name>A0A7T0PWB4_9ACTO</name>
<evidence type="ECO:0000256" key="4">
    <source>
        <dbReference type="ARBA" id="ARBA00022729"/>
    </source>
</evidence>
<keyword evidence="4 5" id="KW-0732">Signal</keyword>
<feature type="signal peptide" evidence="5">
    <location>
        <begin position="1"/>
        <end position="18"/>
    </location>
</feature>
<dbReference type="AlphaFoldDB" id="A0A7T0PWB4"/>
<feature type="chain" id="PRO_5033039644" evidence="5">
    <location>
        <begin position="19"/>
        <end position="433"/>
    </location>
</feature>
<dbReference type="PROSITE" id="PS51318">
    <property type="entry name" value="TAT"/>
    <property type="match status" value="1"/>
</dbReference>
<dbReference type="Pfam" id="PF13416">
    <property type="entry name" value="SBP_bac_8"/>
    <property type="match status" value="1"/>
</dbReference>
<dbReference type="GO" id="GO:0030313">
    <property type="term" value="C:cell envelope"/>
    <property type="evidence" value="ECO:0007669"/>
    <property type="project" value="UniProtKB-SubCell"/>
</dbReference>
<keyword evidence="7" id="KW-1185">Reference proteome</keyword>
<dbReference type="PANTHER" id="PTHR43649">
    <property type="entry name" value="ARABINOSE-BINDING PROTEIN-RELATED"/>
    <property type="match status" value="1"/>
</dbReference>